<name>A0A4U5LX93_STECR</name>
<organism evidence="1 2">
    <name type="scientific">Steinernema carpocapsae</name>
    <name type="common">Entomopathogenic nematode</name>
    <dbReference type="NCBI Taxonomy" id="34508"/>
    <lineage>
        <taxon>Eukaryota</taxon>
        <taxon>Metazoa</taxon>
        <taxon>Ecdysozoa</taxon>
        <taxon>Nematoda</taxon>
        <taxon>Chromadorea</taxon>
        <taxon>Rhabditida</taxon>
        <taxon>Tylenchina</taxon>
        <taxon>Panagrolaimomorpha</taxon>
        <taxon>Strongyloidoidea</taxon>
        <taxon>Steinernematidae</taxon>
        <taxon>Steinernema</taxon>
    </lineage>
</organism>
<accession>A0A4U5LX93</accession>
<comment type="caution">
    <text evidence="1">The sequence shown here is derived from an EMBL/GenBank/DDBJ whole genome shotgun (WGS) entry which is preliminary data.</text>
</comment>
<keyword evidence="2" id="KW-1185">Reference proteome</keyword>
<sequence length="68" mass="7713">MAEEPSVKRYKFSYVTSREDPLGIGHFFDQLKGQNADRATCQEANRSADLNPFGSNDLFRTSNPITSW</sequence>
<reference evidence="1 2" key="1">
    <citation type="journal article" date="2015" name="Genome Biol.">
        <title>Comparative genomics of Steinernema reveals deeply conserved gene regulatory networks.</title>
        <authorList>
            <person name="Dillman A.R."/>
            <person name="Macchietto M."/>
            <person name="Porter C.F."/>
            <person name="Rogers A."/>
            <person name="Williams B."/>
            <person name="Antoshechkin I."/>
            <person name="Lee M.M."/>
            <person name="Goodwin Z."/>
            <person name="Lu X."/>
            <person name="Lewis E.E."/>
            <person name="Goodrich-Blair H."/>
            <person name="Stock S.P."/>
            <person name="Adams B.J."/>
            <person name="Sternberg P.W."/>
            <person name="Mortazavi A."/>
        </authorList>
    </citation>
    <scope>NUCLEOTIDE SEQUENCE [LARGE SCALE GENOMIC DNA]</scope>
    <source>
        <strain evidence="1 2">ALL</strain>
    </source>
</reference>
<protein>
    <submittedName>
        <fullName evidence="1">Uncharacterized protein</fullName>
    </submittedName>
</protein>
<evidence type="ECO:0000313" key="2">
    <source>
        <dbReference type="Proteomes" id="UP000298663"/>
    </source>
</evidence>
<dbReference type="Proteomes" id="UP000298663">
    <property type="component" value="Unassembled WGS sequence"/>
</dbReference>
<reference evidence="1 2" key="2">
    <citation type="journal article" date="2019" name="G3 (Bethesda)">
        <title>Hybrid Assembly of the Genome of the Entomopathogenic Nematode Steinernema carpocapsae Identifies the X-Chromosome.</title>
        <authorList>
            <person name="Serra L."/>
            <person name="Macchietto M."/>
            <person name="Macias-Munoz A."/>
            <person name="McGill C.J."/>
            <person name="Rodriguez I.M."/>
            <person name="Rodriguez B."/>
            <person name="Murad R."/>
            <person name="Mortazavi A."/>
        </authorList>
    </citation>
    <scope>NUCLEOTIDE SEQUENCE [LARGE SCALE GENOMIC DNA]</scope>
    <source>
        <strain evidence="1 2">ALL</strain>
    </source>
</reference>
<evidence type="ECO:0000313" key="1">
    <source>
        <dbReference type="EMBL" id="TKR60822.1"/>
    </source>
</evidence>
<proteinExistence type="predicted"/>
<dbReference type="EMBL" id="AZBU02000011">
    <property type="protein sequence ID" value="TKR60822.1"/>
    <property type="molecule type" value="Genomic_DNA"/>
</dbReference>
<gene>
    <name evidence="1" type="ORF">L596_028009</name>
</gene>
<dbReference type="AlphaFoldDB" id="A0A4U5LX93"/>